<sequence length="148" mass="16682">MGDLRRSDCRNHSGRYKWYLSQTHKSVESRRLAPSGYSLGAQRVKHAWTGIVSRLVTFREVIVGTMRVRTKHGKSSFGVDPLAPEITWGPQIVVVRALEVVSEPNLNECGVKKARTIGGYVLTAQRTRWVTSREVIVGPMRVRTKHGE</sequence>
<dbReference type="EMBL" id="AL138645">
    <property type="protein sequence ID" value="CAB87233.1"/>
    <property type="molecule type" value="Genomic_DNA"/>
</dbReference>
<dbReference type="PIR" id="T47282">
    <property type="entry name" value="T47282"/>
</dbReference>
<accession>Q9M230</accession>
<name>Q9M230_ARATH</name>
<reference key="1">
    <citation type="journal article" date="2000" name="Nature">
        <title>Sequence and analysis of chromosome 3 of the plant Arabidopsis thaliana.</title>
        <authorList>
            <consortium name="European Union Chromosome 3 Arabidopsis Sequencing Consortium"/>
            <consortium name="Institute for Genomic Research"/>
            <consortium name="Kazusa DNA Research Institute"/>
            <person name="Salanoubat M."/>
            <person name="Lemcke K."/>
            <person name="Rieger M."/>
            <person name="Ansorge W."/>
            <person name="Unseld M."/>
            <person name="Fartmann B."/>
            <person name="Valle G."/>
            <person name="Blocker H."/>
            <person name="Perez-Alonso M."/>
            <person name="Obermaier B."/>
            <person name="Delseny M."/>
            <person name="Boutry M."/>
            <person name="Grivell L.A."/>
            <person name="Mache R."/>
            <person name="Puigdomenech P."/>
            <person name="De Simone V."/>
            <person name="Choisne N."/>
            <person name="Artiguenave F."/>
            <person name="Robert C."/>
            <person name="Brottier P."/>
            <person name="Wincker P."/>
            <person name="Cattolico L."/>
            <person name="Weissenbach J."/>
            <person name="Saurin W."/>
            <person name="Quetier F."/>
            <person name="Schafer M."/>
            <person name="Muller-Auer S."/>
            <person name="Gabel C."/>
            <person name="Fuchs M."/>
            <person name="Benes V."/>
            <person name="Wurmbach E."/>
            <person name="Drzonek H."/>
            <person name="Erfle H."/>
            <person name="Jordan N."/>
            <person name="Bangert S."/>
            <person name="Wiedelmann R."/>
            <person name="Kranz H."/>
            <person name="Voss H."/>
            <person name="Holland R."/>
            <person name="Brandt P."/>
            <person name="Nyakatura G."/>
            <person name="Vezzi A."/>
            <person name="D'Angelo M."/>
            <person name="Pallavicini A."/>
            <person name="Toppo S."/>
            <person name="Simionati B."/>
            <person name="Conrad A."/>
            <person name="Hornischer K."/>
            <person name="Kauer G."/>
            <person name="Lohnert T.H."/>
            <person name="Nordsiek G."/>
            <person name="Reichelt J."/>
            <person name="Scharfe M."/>
            <person name="Schon O."/>
            <person name="Bargues M."/>
            <person name="Terol J."/>
            <person name="Climent J."/>
            <person name="Navarro P."/>
            <person name="Collado C."/>
            <person name="Perez-Perez A."/>
            <person name="Ottenwalder B."/>
            <person name="Duchemin D."/>
            <person name="Cooke R."/>
            <person name="Laudie M."/>
            <person name="Berger-Llauro C."/>
            <person name="Purnelle B."/>
            <person name="Masuy D."/>
            <person name="de Haan M."/>
            <person name="Maarse A.C."/>
            <person name="Alcaraz J.P."/>
            <person name="Cottet A."/>
            <person name="Casacuberta E."/>
            <person name="Monfort A."/>
            <person name="Argiriou A."/>
            <person name="flores M."/>
            <person name="Liguori R."/>
            <person name="Vitale D."/>
            <person name="Mannhaupt G."/>
            <person name="Haase D."/>
            <person name="Schoof H."/>
            <person name="Rudd S."/>
            <person name="Zaccaria P."/>
            <person name="Mewes H.W."/>
            <person name="Mayer K.F."/>
            <person name="Kaul S."/>
            <person name="Town C.D."/>
            <person name="Koo H.L."/>
            <person name="Tallon L.J."/>
            <person name="Jenkins J."/>
            <person name="Rooney T."/>
            <person name="Rizzo M."/>
            <person name="Walts A."/>
            <person name="Utterback T."/>
            <person name="Fujii C.Y."/>
            <person name="Shea T.P."/>
            <person name="Creasy T.H."/>
            <person name="Haas B."/>
            <person name="Maiti R."/>
            <person name="Wu D."/>
            <person name="Peterson J."/>
            <person name="Van Aken S."/>
            <person name="Pai G."/>
            <person name="Militscher J."/>
            <person name="Sellers P."/>
            <person name="Gill J.E."/>
            <person name="Feldblyum T.V."/>
            <person name="Preuss D."/>
            <person name="Lin X."/>
            <person name="Nierman W.C."/>
            <person name="Salzberg S.L."/>
            <person name="White O."/>
            <person name="Venter J.C."/>
            <person name="Fraser C.M."/>
            <person name="Kaneko T."/>
            <person name="Nakamura Y."/>
            <person name="Sato S."/>
            <person name="Kato T."/>
            <person name="Asamizu E."/>
            <person name="Sasamoto S."/>
            <person name="Kimura T."/>
            <person name="Idesawa K."/>
            <person name="Kawashima K."/>
            <person name="Kishida Y."/>
            <person name="Kiyokawa C."/>
            <person name="Kohara M."/>
            <person name="Matsumoto M."/>
            <person name="Matsuno A."/>
            <person name="Muraki A."/>
            <person name="Nakayama S."/>
            <person name="Nakazaki N."/>
            <person name="Shinpo S."/>
            <person name="Takeuchi C."/>
            <person name="Wada T."/>
            <person name="Watanabe A."/>
            <person name="Yamada M."/>
            <person name="Yasuda M."/>
            <person name="Tabata S."/>
        </authorList>
    </citation>
    <scope>NUCLEOTIDE SEQUENCE [LARGE SCALE GENOMIC DNA]</scope>
    <source>
        <strain>cv. Columbia</strain>
    </source>
</reference>
<dbReference type="AlphaFoldDB" id="Q9M230"/>
<reference evidence="1" key="2">
    <citation type="submission" date="2000-02" db="EMBL/GenBank/DDBJ databases">
        <authorList>
            <person name="Nyakatura G."/>
            <person name="Fartmann B."/>
            <person name="Dauner D."/>
            <person name="Sterr W."/>
            <person name="Holland R."/>
            <person name="Weichselgartner M."/>
            <person name="Mewes H.W."/>
            <person name="Rudd S."/>
            <person name="Lemcke K."/>
            <person name="Mayer K.F.X."/>
            <person name="Quetier F."/>
            <person name="Salanoubat M."/>
        </authorList>
    </citation>
    <scope>NUCLEOTIDE SEQUENCE</scope>
</reference>
<reference evidence="1" key="3">
    <citation type="submission" date="2000-04" db="EMBL/GenBank/DDBJ databases">
        <authorList>
            <person name="EU Arabidopsis sequencing project"/>
        </authorList>
    </citation>
    <scope>NUCLEOTIDE SEQUENCE</scope>
</reference>
<evidence type="ECO:0000313" key="1">
    <source>
        <dbReference type="EMBL" id="CAB87233.1"/>
    </source>
</evidence>
<gene>
    <name evidence="1" type="primary">F26B15_40</name>
</gene>
<protein>
    <submittedName>
        <fullName evidence="1">Uncharacterized protein F26B15_40</fullName>
    </submittedName>
</protein>
<proteinExistence type="predicted"/>
<organism evidence="1">
    <name type="scientific">Arabidopsis thaliana</name>
    <name type="common">Mouse-ear cress</name>
    <dbReference type="NCBI Taxonomy" id="3702"/>
    <lineage>
        <taxon>Eukaryota</taxon>
        <taxon>Viridiplantae</taxon>
        <taxon>Streptophyta</taxon>
        <taxon>Embryophyta</taxon>
        <taxon>Tracheophyta</taxon>
        <taxon>Spermatophyta</taxon>
        <taxon>Magnoliopsida</taxon>
        <taxon>eudicotyledons</taxon>
        <taxon>Gunneridae</taxon>
        <taxon>Pentapetalae</taxon>
        <taxon>rosids</taxon>
        <taxon>malvids</taxon>
        <taxon>Brassicales</taxon>
        <taxon>Brassicaceae</taxon>
        <taxon>Camelineae</taxon>
        <taxon>Arabidopsis</taxon>
    </lineage>
</organism>